<dbReference type="InterPro" id="IPR023430">
    <property type="entry name" value="Pept_HybD-like_dom_sf"/>
</dbReference>
<dbReference type="GO" id="GO:0008233">
    <property type="term" value="F:peptidase activity"/>
    <property type="evidence" value="ECO:0007669"/>
    <property type="project" value="UniProtKB-KW"/>
</dbReference>
<dbReference type="OrthoDB" id="9815953at2"/>
<dbReference type="GO" id="GO:0006508">
    <property type="term" value="P:proteolysis"/>
    <property type="evidence" value="ECO:0007669"/>
    <property type="project" value="UniProtKB-KW"/>
</dbReference>
<dbReference type="InterPro" id="IPR009665">
    <property type="entry name" value="YyaC"/>
</dbReference>
<name>A0A3M8H8Y4_9BACI</name>
<dbReference type="SUPFAM" id="SSF53163">
    <property type="entry name" value="HybD-like"/>
    <property type="match status" value="1"/>
</dbReference>
<evidence type="ECO:0000313" key="2">
    <source>
        <dbReference type="EMBL" id="RNC98871.1"/>
    </source>
</evidence>
<dbReference type="Pfam" id="PF06866">
    <property type="entry name" value="DUF1256"/>
    <property type="match status" value="1"/>
</dbReference>
<dbReference type="NCBIfam" id="TIGR02841">
    <property type="entry name" value="spore_YyaC"/>
    <property type="match status" value="1"/>
</dbReference>
<gene>
    <name evidence="2" type="primary">yyaC</name>
    <name evidence="2" type="ORF">EC501_09520</name>
</gene>
<evidence type="ECO:0000313" key="3">
    <source>
        <dbReference type="Proteomes" id="UP000279909"/>
    </source>
</evidence>
<dbReference type="Proteomes" id="UP000279909">
    <property type="component" value="Unassembled WGS sequence"/>
</dbReference>
<feature type="compositionally biased region" description="Polar residues" evidence="1">
    <location>
        <begin position="195"/>
        <end position="210"/>
    </location>
</feature>
<keyword evidence="3" id="KW-1185">Reference proteome</keyword>
<organism evidence="2 3">
    <name type="scientific">Lysinibacillus halotolerans</name>
    <dbReference type="NCBI Taxonomy" id="1368476"/>
    <lineage>
        <taxon>Bacteria</taxon>
        <taxon>Bacillati</taxon>
        <taxon>Bacillota</taxon>
        <taxon>Bacilli</taxon>
        <taxon>Bacillales</taxon>
        <taxon>Bacillaceae</taxon>
        <taxon>Lysinibacillus</taxon>
    </lineage>
</organism>
<feature type="region of interest" description="Disordered" evidence="1">
    <location>
        <begin position="189"/>
        <end position="210"/>
    </location>
</feature>
<reference evidence="2 3" key="1">
    <citation type="journal article" date="2014" name="Int. J. Syst. Evol. Microbiol.">
        <title>Lysinibacillus halotolerans sp. nov., isolated from saline-alkaline soil.</title>
        <authorList>
            <person name="Kong D."/>
            <person name="Wang Y."/>
            <person name="Zhao B."/>
            <person name="Li Y."/>
            <person name="Song J."/>
            <person name="Zhai Y."/>
            <person name="Zhang C."/>
            <person name="Wang H."/>
            <person name="Chen X."/>
            <person name="Zhao B."/>
            <person name="Ruan Z."/>
        </authorList>
    </citation>
    <scope>NUCLEOTIDE SEQUENCE [LARGE SCALE GENOMIC DNA]</scope>
    <source>
        <strain evidence="2 3">MCCC 1A12703</strain>
    </source>
</reference>
<proteinExistence type="predicted"/>
<dbReference type="EMBL" id="RHLQ01000020">
    <property type="protein sequence ID" value="RNC98871.1"/>
    <property type="molecule type" value="Genomic_DNA"/>
</dbReference>
<protein>
    <submittedName>
        <fullName evidence="2">Spore protease YyaC</fullName>
    </submittedName>
</protein>
<keyword evidence="2" id="KW-0378">Hydrolase</keyword>
<dbReference type="AlphaFoldDB" id="A0A3M8H8Y4"/>
<sequence>MQKMLNDPLKSFVHHEQTGALWQLSDLFLNYIPFDQEQIIFCCIGTDRSTGDALGPLTGSFLSSFHSFPFEVIGTLENPLHAINLASTMEEIKQKPSTPFIVAIDACLGNEQNIGHIIVHEGPLFPGKAVKKELPPIGDISIKGIVNVGGFMEMLVLQNTRLNTTYAMSNKIARAILLAYQRHLLKKKHDRNDQADYNDSRQQIGYSNLR</sequence>
<dbReference type="RefSeq" id="WP_122972054.1">
    <property type="nucleotide sequence ID" value="NZ_RHLQ01000020.1"/>
</dbReference>
<accession>A0A3M8H8Y4</accession>
<comment type="caution">
    <text evidence="2">The sequence shown here is derived from an EMBL/GenBank/DDBJ whole genome shotgun (WGS) entry which is preliminary data.</text>
</comment>
<keyword evidence="2" id="KW-0645">Protease</keyword>
<evidence type="ECO:0000256" key="1">
    <source>
        <dbReference type="SAM" id="MobiDB-lite"/>
    </source>
</evidence>